<reference evidence="3" key="1">
    <citation type="submission" date="2015-05" db="UniProtKB">
        <authorList>
            <consortium name="EnsemblMetazoa"/>
        </authorList>
    </citation>
    <scope>IDENTIFICATION</scope>
</reference>
<dbReference type="PROSITE" id="PS50089">
    <property type="entry name" value="ZF_RING_2"/>
    <property type="match status" value="1"/>
</dbReference>
<evidence type="ECO:0000256" key="2">
    <source>
        <dbReference type="ARBA" id="ARBA00022833"/>
    </source>
</evidence>
<dbReference type="HOGENOM" id="CLU_1084094_0_0_1"/>
<dbReference type="Proteomes" id="UP000015103">
    <property type="component" value="Unassembled WGS sequence"/>
</dbReference>
<keyword evidence="2" id="KW-0862">Zinc</keyword>
<sequence>MNGLTVTRRICPVEVRTLQRLCTTSRMYLVRQVGPTSWDIAEGNREPLANNAYQQQGLSTVRVSLGSLHQCSCVLFNKTKELCKHLVWILMNKLKLKSGDQLSYQLGMSETQLLRCLEGGHVVKSKSTTKRDITRPACSKAVTRRPISGRDSCPICLESFANKAVMFCKYSCGNAMHTHCMDIVSKHQDLSGSSRGPEVGITCPLCRGFFCTQYELLQELRKPLNVVKPQPKSLANFDMVCSQCDVLPIVGSVYKCSACPQ</sequence>
<dbReference type="STRING" id="13249.T1HV99"/>
<keyword evidence="4" id="KW-1185">Reference proteome</keyword>
<proteinExistence type="predicted"/>
<dbReference type="PANTHER" id="PTHR21540:SF3">
    <property type="entry name" value="E3 UBIQUITIN-PROTEIN LIGASE ZSWIM2"/>
    <property type="match status" value="1"/>
</dbReference>
<keyword evidence="1" id="KW-0479">Metal-binding</keyword>
<dbReference type="EMBL" id="ACPB03007612">
    <property type="status" value="NOT_ANNOTATED_CDS"/>
    <property type="molecule type" value="Genomic_DNA"/>
</dbReference>
<dbReference type="OMA" id="NAMHTHC"/>
<keyword evidence="1" id="KW-0863">Zinc-finger</keyword>
<dbReference type="InterPro" id="IPR001841">
    <property type="entry name" value="Znf_RING"/>
</dbReference>
<dbReference type="Pfam" id="PF04434">
    <property type="entry name" value="SWIM"/>
    <property type="match status" value="1"/>
</dbReference>
<evidence type="ECO:0000313" key="4">
    <source>
        <dbReference type="Proteomes" id="UP000015103"/>
    </source>
</evidence>
<dbReference type="AlphaFoldDB" id="T1HV99"/>
<dbReference type="Gene3D" id="3.30.40.10">
    <property type="entry name" value="Zinc/RING finger domain, C3HC4 (zinc finger)"/>
    <property type="match status" value="1"/>
</dbReference>
<dbReference type="PROSITE" id="PS50966">
    <property type="entry name" value="ZF_SWIM"/>
    <property type="match status" value="1"/>
</dbReference>
<dbReference type="EnsemblMetazoa" id="RPRC007969-RA">
    <property type="protein sequence ID" value="RPRC007969-PA"/>
    <property type="gene ID" value="RPRC007969"/>
</dbReference>
<dbReference type="eggNOG" id="KOG0800">
    <property type="taxonomic scope" value="Eukaryota"/>
</dbReference>
<dbReference type="GO" id="GO:0008270">
    <property type="term" value="F:zinc ion binding"/>
    <property type="evidence" value="ECO:0007669"/>
    <property type="project" value="UniProtKB-KW"/>
</dbReference>
<dbReference type="InParanoid" id="T1HV99"/>
<dbReference type="SUPFAM" id="SSF57850">
    <property type="entry name" value="RING/U-box"/>
    <property type="match status" value="2"/>
</dbReference>
<organism evidence="3 4">
    <name type="scientific">Rhodnius prolixus</name>
    <name type="common">Triatomid bug</name>
    <dbReference type="NCBI Taxonomy" id="13249"/>
    <lineage>
        <taxon>Eukaryota</taxon>
        <taxon>Metazoa</taxon>
        <taxon>Ecdysozoa</taxon>
        <taxon>Arthropoda</taxon>
        <taxon>Hexapoda</taxon>
        <taxon>Insecta</taxon>
        <taxon>Pterygota</taxon>
        <taxon>Neoptera</taxon>
        <taxon>Paraneoptera</taxon>
        <taxon>Hemiptera</taxon>
        <taxon>Heteroptera</taxon>
        <taxon>Panheteroptera</taxon>
        <taxon>Cimicomorpha</taxon>
        <taxon>Reduviidae</taxon>
        <taxon>Triatominae</taxon>
        <taxon>Rhodnius</taxon>
    </lineage>
</organism>
<protein>
    <submittedName>
        <fullName evidence="3">Uncharacterized protein</fullName>
    </submittedName>
</protein>
<dbReference type="InterPro" id="IPR013083">
    <property type="entry name" value="Znf_RING/FYVE/PHD"/>
</dbReference>
<name>T1HV99_RHOPR</name>
<dbReference type="InterPro" id="IPR039903">
    <property type="entry name" value="Zswim2"/>
</dbReference>
<evidence type="ECO:0000313" key="3">
    <source>
        <dbReference type="EnsemblMetazoa" id="RPRC007969-PA"/>
    </source>
</evidence>
<dbReference type="PANTHER" id="PTHR21540">
    <property type="entry name" value="RING FINGER AND SWIM DOMAIN-CONTAINING PROTEIN 2"/>
    <property type="match status" value="1"/>
</dbReference>
<dbReference type="InterPro" id="IPR007527">
    <property type="entry name" value="Znf_SWIM"/>
</dbReference>
<dbReference type="GO" id="GO:0061630">
    <property type="term" value="F:ubiquitin protein ligase activity"/>
    <property type="evidence" value="ECO:0007669"/>
    <property type="project" value="InterPro"/>
</dbReference>
<evidence type="ECO:0000256" key="1">
    <source>
        <dbReference type="ARBA" id="ARBA00022771"/>
    </source>
</evidence>
<dbReference type="VEuPathDB" id="VectorBase:RPRC007969"/>
<accession>T1HV99</accession>